<protein>
    <submittedName>
        <fullName evidence="1">Uncharacterized protein</fullName>
    </submittedName>
</protein>
<evidence type="ECO:0000313" key="1">
    <source>
        <dbReference type="EMBL" id="OXE34628.1"/>
    </source>
</evidence>
<organism evidence="1 2">
    <name type="scientific">Vibrio parahaemolyticus</name>
    <dbReference type="NCBI Taxonomy" id="670"/>
    <lineage>
        <taxon>Bacteria</taxon>
        <taxon>Pseudomonadati</taxon>
        <taxon>Pseudomonadota</taxon>
        <taxon>Gammaproteobacteria</taxon>
        <taxon>Vibrionales</taxon>
        <taxon>Vibrionaceae</taxon>
        <taxon>Vibrio</taxon>
    </lineage>
</organism>
<sequence>MVLLVTTKSLTLRCKLQDCLFIFCVTVAIISYMLLPLSSKIINLLFRFEYILINVGLILSLEPNMTWEILNQKPTESNARDVVVLNRFSNFLGQFDIDPRILDKREVKITRQAILVIQAMTDFDRKNVIKDIYKIIDNPKRASLTKHRRNPFWRLARNIDPFRTYHFLILYRISDSGSVVIEEIMLDSNLHGSKLESKKQRTMLYDVRKETKSRYSEDKSTNEDIQSALNSWDGKGANIIPKINCDHVTINGMNNDYDTASKLMGVHTDVAYRKDNIVRYNLFHNPTDGGVFDLAECIFDQTRIFKSRNAKQLASLIIKTQSERRRVKWTVHSQGAIIFRSAIEEVKNLRPELRLDGHELAVHSPGGNYGILSMKAKHLGMKVQPLRANPADFVPNVIGLNGVTSITKMNLSLSPVFIWACFLSKTIGGSPHSLPYLGLNTYEKQLRESGARQKARVIGKYAKIGKH</sequence>
<comment type="caution">
    <text evidence="1">The sequence shown here is derived from an EMBL/GenBank/DDBJ whole genome shotgun (WGS) entry which is preliminary data.</text>
</comment>
<name>A0A0L8SKE4_VIBPH</name>
<dbReference type="Proteomes" id="UP000214596">
    <property type="component" value="Unassembled WGS sequence"/>
</dbReference>
<reference evidence="1 2" key="1">
    <citation type="journal article" date="2017" name="Appl. Environ. Microbiol.">
        <title>Parallel evolution of two clades of a major Atlantic endemic Vibrio parahaemolyticus pathogen lineage by independent acquisition of related pathogenicity islands.</title>
        <authorList>
            <person name="Xu F."/>
            <person name="Gonzalez-Escalona N."/>
            <person name="Drees K.P."/>
            <person name="Sebra R.P."/>
            <person name="Cooper V.S."/>
            <person name="Jones S.H."/>
            <person name="Whistler C.A."/>
        </authorList>
    </citation>
    <scope>NUCLEOTIDE SEQUENCE [LARGE SCALE GENOMIC DNA]</scope>
    <source>
        <strain evidence="1 2">MAVP-3</strain>
    </source>
</reference>
<gene>
    <name evidence="1" type="ORF">CA163_01340</name>
</gene>
<evidence type="ECO:0000313" key="2">
    <source>
        <dbReference type="Proteomes" id="UP000214596"/>
    </source>
</evidence>
<proteinExistence type="predicted"/>
<dbReference type="OrthoDB" id="5699563at2"/>
<dbReference type="OMA" id="DDHISRY"/>
<accession>A0A0L8SKE4</accession>
<dbReference type="AlphaFoldDB" id="A0A0L8SKE4"/>
<dbReference type="EMBL" id="NIXT01000029">
    <property type="protein sequence ID" value="OXE34628.1"/>
    <property type="molecule type" value="Genomic_DNA"/>
</dbReference>